<dbReference type="GO" id="GO:0009888">
    <property type="term" value="P:tissue development"/>
    <property type="evidence" value="ECO:0007669"/>
    <property type="project" value="TreeGrafter"/>
</dbReference>
<dbReference type="GO" id="GO:0009887">
    <property type="term" value="P:animal organ morphogenesis"/>
    <property type="evidence" value="ECO:0007669"/>
    <property type="project" value="TreeGrafter"/>
</dbReference>
<dbReference type="Pfam" id="PF00055">
    <property type="entry name" value="Laminin_N"/>
    <property type="match status" value="1"/>
</dbReference>
<feature type="domain" description="Laminin N-terminal" evidence="10">
    <location>
        <begin position="1"/>
        <end position="255"/>
    </location>
</feature>
<keyword evidence="12" id="KW-1185">Reference proteome</keyword>
<keyword evidence="2" id="KW-0677">Repeat</keyword>
<evidence type="ECO:0000256" key="6">
    <source>
        <dbReference type="PROSITE-ProRule" id="PRU00460"/>
    </source>
</evidence>
<evidence type="ECO:0000256" key="1">
    <source>
        <dbReference type="ARBA" id="ARBA00022729"/>
    </source>
</evidence>
<dbReference type="InterPro" id="IPR002049">
    <property type="entry name" value="LE_dom"/>
</dbReference>
<keyword evidence="4" id="KW-0325">Glycoprotein</keyword>
<dbReference type="SUPFAM" id="SSF57196">
    <property type="entry name" value="EGF/Laminin"/>
    <property type="match status" value="2"/>
</dbReference>
<feature type="compositionally biased region" description="Basic residues" evidence="7">
    <location>
        <begin position="80"/>
        <end position="89"/>
    </location>
</feature>
<dbReference type="SMART" id="SM00281">
    <property type="entry name" value="LamB"/>
    <property type="match status" value="1"/>
</dbReference>
<comment type="caution">
    <text evidence="6">Lacks conserved residue(s) required for the propagation of feature annotation.</text>
</comment>
<dbReference type="Gene3D" id="2.10.25.10">
    <property type="entry name" value="Laminin"/>
    <property type="match status" value="2"/>
</dbReference>
<feature type="domain" description="Laminin EGF-like" evidence="8">
    <location>
        <begin position="400"/>
        <end position="452"/>
    </location>
</feature>
<feature type="disulfide bond" evidence="6">
    <location>
        <begin position="420"/>
        <end position="429"/>
    </location>
</feature>
<dbReference type="PROSITE" id="PS01248">
    <property type="entry name" value="EGF_LAM_1"/>
    <property type="match status" value="1"/>
</dbReference>
<dbReference type="PROSITE" id="PS51117">
    <property type="entry name" value="LAMININ_NTER"/>
    <property type="match status" value="1"/>
</dbReference>
<dbReference type="SMART" id="SM00180">
    <property type="entry name" value="EGF_Lam"/>
    <property type="match status" value="3"/>
</dbReference>
<keyword evidence="3 6" id="KW-1015">Disulfide bond</keyword>
<evidence type="ECO:0000259" key="8">
    <source>
        <dbReference type="PROSITE" id="PS50027"/>
    </source>
</evidence>
<dbReference type="EMBL" id="CAJHNJ030000025">
    <property type="protein sequence ID" value="CAG9121786.1"/>
    <property type="molecule type" value="Genomic_DNA"/>
</dbReference>
<evidence type="ECO:0000256" key="2">
    <source>
        <dbReference type="ARBA" id="ARBA00022737"/>
    </source>
</evidence>
<keyword evidence="1" id="KW-0732">Signal</keyword>
<dbReference type="PROSITE" id="PS50027">
    <property type="entry name" value="EGF_LAM_2"/>
    <property type="match status" value="1"/>
</dbReference>
<dbReference type="PANTHER" id="PTHR10574">
    <property type="entry name" value="NETRIN/LAMININ-RELATED"/>
    <property type="match status" value="1"/>
</dbReference>
<evidence type="ECO:0000256" key="3">
    <source>
        <dbReference type="ARBA" id="ARBA00023157"/>
    </source>
</evidence>
<feature type="region of interest" description="Disordered" evidence="7">
    <location>
        <begin position="80"/>
        <end position="104"/>
    </location>
</feature>
<feature type="domain" description="Laminin IV type A" evidence="9">
    <location>
        <begin position="476"/>
        <end position="672"/>
    </location>
</feature>
<evidence type="ECO:0000256" key="5">
    <source>
        <dbReference type="ARBA" id="ARBA00023292"/>
    </source>
</evidence>
<protein>
    <submittedName>
        <fullName evidence="11">(diamondback moth) hypothetical protein</fullName>
    </submittedName>
</protein>
<sequence>MGFNSFKPPAVRLVGSRISVTMELYHVIIKSGPSPRPLAWSLEISSSETNDDWELIRAFGDKEHCRKLWDLRPERRRRKVRRAAGGKRMNRADKPTCSTQFTSPRPLENGEMHYGLGGVLARRVRISLRAPHPAPPDRQYYTVRALTVAASCSCGGHADRCVVGTDVTYSSPLRDVGIDRSLDAICSFPHHSLPASFRKWSLLPLAVAVVGMQTDALWGLIHLSEVVTCISLRAPHPAPPDRQYYTVRALTVAASCSCGGHADRCVVGTDGAKCICEDNTCGDHCALCCGGGPSSPDIACDVSRPGDVVDADCQCGERGQCAYDDTGAILCVNCTENRAGPLCDRCLAGFYSVASDGPCLPCDCDPEGSDGTCKYNKKERLVQCACVAGASGARCDVTACACDERGVVDPAAPCDQGCRCKPNVVGLHCDSCAAGYFGLAEGQGEGGGGCRECYCAGAADRCEPDPQQGVHMALPLGEERWLVAALAGNQTLSPDVDDQGKPYLISYEVEGWDSYYWTTTSFSGSQLSAYGGSLVTTVSWSIVRGDTGGSPTLLPDYVIVAEDGTRLCSTFTQYETPGETTLQSPLVEGHWRFLDPAPAAPGVDPAAGATGVNPTPGVRATRVELMDVLARVKMLMVRAHFHWDQDETHFGQVVYIEQKEGRPKDTTLWDSI</sequence>
<dbReference type="CDD" id="cd00055">
    <property type="entry name" value="EGF_Lam"/>
    <property type="match status" value="1"/>
</dbReference>
<dbReference type="PROSITE" id="PS51115">
    <property type="entry name" value="LAMININ_IVA"/>
    <property type="match status" value="1"/>
</dbReference>
<dbReference type="InterPro" id="IPR008211">
    <property type="entry name" value="Laminin_N"/>
</dbReference>
<evidence type="ECO:0000259" key="10">
    <source>
        <dbReference type="PROSITE" id="PS51117"/>
    </source>
</evidence>
<comment type="caution">
    <text evidence="11">The sequence shown here is derived from an EMBL/GenBank/DDBJ whole genome shotgun (WGS) entry which is preliminary data.</text>
</comment>
<dbReference type="Proteomes" id="UP000653454">
    <property type="component" value="Unassembled WGS sequence"/>
</dbReference>
<name>A0A8S4F114_PLUXY</name>
<evidence type="ECO:0000313" key="11">
    <source>
        <dbReference type="EMBL" id="CAG9121786.1"/>
    </source>
</evidence>
<keyword evidence="5 6" id="KW-0424">Laminin EGF-like domain</keyword>
<organism evidence="11 12">
    <name type="scientific">Plutella xylostella</name>
    <name type="common">Diamondback moth</name>
    <name type="synonym">Plutella maculipennis</name>
    <dbReference type="NCBI Taxonomy" id="51655"/>
    <lineage>
        <taxon>Eukaryota</taxon>
        <taxon>Metazoa</taxon>
        <taxon>Ecdysozoa</taxon>
        <taxon>Arthropoda</taxon>
        <taxon>Hexapoda</taxon>
        <taxon>Insecta</taxon>
        <taxon>Pterygota</taxon>
        <taxon>Neoptera</taxon>
        <taxon>Endopterygota</taxon>
        <taxon>Lepidoptera</taxon>
        <taxon>Glossata</taxon>
        <taxon>Ditrysia</taxon>
        <taxon>Yponomeutoidea</taxon>
        <taxon>Plutellidae</taxon>
        <taxon>Plutella</taxon>
    </lineage>
</organism>
<reference evidence="11" key="1">
    <citation type="submission" date="2020-11" db="EMBL/GenBank/DDBJ databases">
        <authorList>
            <person name="Whiteford S."/>
        </authorList>
    </citation>
    <scope>NUCLEOTIDE SEQUENCE</scope>
</reference>
<accession>A0A8S4F114</accession>
<evidence type="ECO:0000256" key="4">
    <source>
        <dbReference type="ARBA" id="ARBA00023180"/>
    </source>
</evidence>
<gene>
    <name evidence="11" type="ORF">PLXY2_LOCUS7504</name>
</gene>
<dbReference type="InterPro" id="IPR000034">
    <property type="entry name" value="Laminin_IV"/>
</dbReference>
<dbReference type="AlphaFoldDB" id="A0A8S4F114"/>
<dbReference type="Pfam" id="PF00053">
    <property type="entry name" value="EGF_laminin"/>
    <property type="match status" value="2"/>
</dbReference>
<evidence type="ECO:0000259" key="9">
    <source>
        <dbReference type="PROSITE" id="PS51115"/>
    </source>
</evidence>
<dbReference type="Pfam" id="PF00052">
    <property type="entry name" value="Laminin_B"/>
    <property type="match status" value="1"/>
</dbReference>
<dbReference type="InterPro" id="IPR050440">
    <property type="entry name" value="Laminin/Netrin_ECM"/>
</dbReference>
<dbReference type="PANTHER" id="PTHR10574:SF445">
    <property type="entry name" value="LAMININ SUBUNIT ALPHA 3"/>
    <property type="match status" value="1"/>
</dbReference>
<proteinExistence type="predicted"/>
<evidence type="ECO:0000313" key="12">
    <source>
        <dbReference type="Proteomes" id="UP000653454"/>
    </source>
</evidence>
<dbReference type="GO" id="GO:0048731">
    <property type="term" value="P:system development"/>
    <property type="evidence" value="ECO:0007669"/>
    <property type="project" value="UniProtKB-ARBA"/>
</dbReference>
<evidence type="ECO:0000256" key="7">
    <source>
        <dbReference type="SAM" id="MobiDB-lite"/>
    </source>
</evidence>
<dbReference type="Gene3D" id="2.60.120.260">
    <property type="entry name" value="Galactose-binding domain-like"/>
    <property type="match status" value="2"/>
</dbReference>